<protein>
    <recommendedName>
        <fullName evidence="7">Large ribosomal subunit protein mL40</fullName>
    </recommendedName>
</protein>
<dbReference type="Pfam" id="PF09812">
    <property type="entry name" value="MRP-L28"/>
    <property type="match status" value="1"/>
</dbReference>
<keyword evidence="6" id="KW-0687">Ribonucleoprotein</keyword>
<evidence type="ECO:0000313" key="10">
    <source>
        <dbReference type="Proteomes" id="UP000398389"/>
    </source>
</evidence>
<dbReference type="OrthoDB" id="2098203at2759"/>
<reference evidence="9 10" key="1">
    <citation type="submission" date="2019-09" db="EMBL/GenBank/DDBJ databases">
        <authorList>
            <person name="Brejova B."/>
        </authorList>
    </citation>
    <scope>NUCLEOTIDE SEQUENCE [LARGE SCALE GENOMIC DNA]</scope>
</reference>
<evidence type="ECO:0000256" key="4">
    <source>
        <dbReference type="ARBA" id="ARBA00022980"/>
    </source>
</evidence>
<dbReference type="GO" id="GO:0003735">
    <property type="term" value="F:structural constituent of ribosome"/>
    <property type="evidence" value="ECO:0007669"/>
    <property type="project" value="InterPro"/>
</dbReference>
<evidence type="ECO:0000256" key="7">
    <source>
        <dbReference type="ARBA" id="ARBA00035192"/>
    </source>
</evidence>
<dbReference type="RefSeq" id="XP_031854049.1">
    <property type="nucleotide sequence ID" value="XM_031998158.1"/>
</dbReference>
<keyword evidence="3" id="KW-0809">Transit peptide</keyword>
<dbReference type="GO" id="GO:1990904">
    <property type="term" value="C:ribonucleoprotein complex"/>
    <property type="evidence" value="ECO:0007669"/>
    <property type="project" value="UniProtKB-KW"/>
</dbReference>
<evidence type="ECO:0000256" key="6">
    <source>
        <dbReference type="ARBA" id="ARBA00023274"/>
    </source>
</evidence>
<organism evidence="9 10">
    <name type="scientific">Magnusiomyces paraingens</name>
    <dbReference type="NCBI Taxonomy" id="2606893"/>
    <lineage>
        <taxon>Eukaryota</taxon>
        <taxon>Fungi</taxon>
        <taxon>Dikarya</taxon>
        <taxon>Ascomycota</taxon>
        <taxon>Saccharomycotina</taxon>
        <taxon>Dipodascomycetes</taxon>
        <taxon>Dipodascales</taxon>
        <taxon>Dipodascaceae</taxon>
        <taxon>Magnusiomyces</taxon>
    </lineage>
</organism>
<dbReference type="GO" id="GO:0005739">
    <property type="term" value="C:mitochondrion"/>
    <property type="evidence" value="ECO:0007669"/>
    <property type="project" value="UniProtKB-SubCell"/>
</dbReference>
<comment type="similarity">
    <text evidence="2">Belongs to the mitochondrion-specific ribosomal protein mL40 family.</text>
</comment>
<evidence type="ECO:0000256" key="8">
    <source>
        <dbReference type="SAM" id="MobiDB-lite"/>
    </source>
</evidence>
<proteinExistence type="inferred from homology"/>
<dbReference type="GO" id="GO:0005840">
    <property type="term" value="C:ribosome"/>
    <property type="evidence" value="ECO:0007669"/>
    <property type="project" value="UniProtKB-KW"/>
</dbReference>
<dbReference type="PANTHER" id="PTHR39150:SF1">
    <property type="entry name" value="LARGE RIBOSOMAL SUBUNIT PROTEIN ML40"/>
    <property type="match status" value="1"/>
</dbReference>
<dbReference type="GeneID" id="43582258"/>
<evidence type="ECO:0000256" key="1">
    <source>
        <dbReference type="ARBA" id="ARBA00004173"/>
    </source>
</evidence>
<dbReference type="EMBL" id="CABVLU010000003">
    <property type="protein sequence ID" value="VVT53173.1"/>
    <property type="molecule type" value="Genomic_DNA"/>
</dbReference>
<name>A0A5E8BPD3_9ASCO</name>
<dbReference type="Proteomes" id="UP000398389">
    <property type="component" value="Unassembled WGS sequence"/>
</dbReference>
<keyword evidence="5" id="KW-0496">Mitochondrion</keyword>
<feature type="region of interest" description="Disordered" evidence="8">
    <location>
        <begin position="147"/>
        <end position="178"/>
    </location>
</feature>
<feature type="compositionally biased region" description="Polar residues" evidence="8">
    <location>
        <begin position="156"/>
        <end position="165"/>
    </location>
</feature>
<dbReference type="InterPro" id="IPR042831">
    <property type="entry name" value="Ribosomal_mL40_fung"/>
</dbReference>
<accession>A0A5E8BPD3</accession>
<evidence type="ECO:0000313" key="9">
    <source>
        <dbReference type="EMBL" id="VVT53173.1"/>
    </source>
</evidence>
<evidence type="ECO:0000256" key="3">
    <source>
        <dbReference type="ARBA" id="ARBA00022946"/>
    </source>
</evidence>
<gene>
    <name evidence="9" type="ORF">SAPINGB_P003440</name>
</gene>
<dbReference type="PANTHER" id="PTHR39150">
    <property type="entry name" value="54S RIBOSOMAL PROTEIN L28, MITOCHONDRIAL"/>
    <property type="match status" value="1"/>
</dbReference>
<evidence type="ECO:0000256" key="5">
    <source>
        <dbReference type="ARBA" id="ARBA00023128"/>
    </source>
</evidence>
<keyword evidence="10" id="KW-1185">Reference proteome</keyword>
<sequence length="178" mass="20357">MQSQSSIRNFTRATQRLASNSFFNSSVSQSSQGRLALLAPHITTRGKRTKTNAAQTANIQRLVTQLSVFSARKKQPRQIKLCLEDKLRHNVATRAWAIFQAEKRETHKAQLTGQYEKIVEACEDLEASDPFLAHHAIMRERGKRFSPEFRVPTETPPNTIWQENWQPAPETDGKNEKK</sequence>
<comment type="subcellular location">
    <subcellularLocation>
        <location evidence="1">Mitochondrion</location>
    </subcellularLocation>
</comment>
<dbReference type="InterPro" id="IPR019192">
    <property type="entry name" value="Ribosomal_mL40"/>
</dbReference>
<dbReference type="GO" id="GO:0032543">
    <property type="term" value="P:mitochondrial translation"/>
    <property type="evidence" value="ECO:0007669"/>
    <property type="project" value="InterPro"/>
</dbReference>
<dbReference type="AlphaFoldDB" id="A0A5E8BPD3"/>
<dbReference type="Gene3D" id="6.10.250.3440">
    <property type="match status" value="1"/>
</dbReference>
<keyword evidence="4" id="KW-0689">Ribosomal protein</keyword>
<evidence type="ECO:0000256" key="2">
    <source>
        <dbReference type="ARBA" id="ARBA00009360"/>
    </source>
</evidence>